<dbReference type="Gene3D" id="3.40.720.10">
    <property type="entry name" value="Alkaline Phosphatase, subunit A"/>
    <property type="match status" value="1"/>
</dbReference>
<organism evidence="1 2">
    <name type="scientific">Saitozyma podzolica</name>
    <dbReference type="NCBI Taxonomy" id="1890683"/>
    <lineage>
        <taxon>Eukaryota</taxon>
        <taxon>Fungi</taxon>
        <taxon>Dikarya</taxon>
        <taxon>Basidiomycota</taxon>
        <taxon>Agaricomycotina</taxon>
        <taxon>Tremellomycetes</taxon>
        <taxon>Tremellales</taxon>
        <taxon>Trimorphomycetaceae</taxon>
        <taxon>Saitozyma</taxon>
    </lineage>
</organism>
<dbReference type="InterPro" id="IPR017850">
    <property type="entry name" value="Alkaline_phosphatase_core_sf"/>
</dbReference>
<dbReference type="AlphaFoldDB" id="A0A427XVX9"/>
<protein>
    <submittedName>
        <fullName evidence="1">Uncharacterized protein</fullName>
    </submittedName>
</protein>
<accession>A0A427XVX9</accession>
<dbReference type="EMBL" id="RSCD01000025">
    <property type="protein sequence ID" value="RSH83000.1"/>
    <property type="molecule type" value="Genomic_DNA"/>
</dbReference>
<name>A0A427XVX9_9TREE</name>
<sequence length="207" mass="23562">MYNYSLLGTRQDFSAEWMNEFSLAYVLLPCAYIFPYVKSRVTDHHVADLPESHPDAGYHTVMSGKWYMGYKSDTIPEGRGFDRSLALLTVNPVDRESVTICRHHTLTVTKSTAREPNLSSNPTTGFYSSTFYITRLLSYLPDRRAPPITTEQPLSACPPFAAPHWPLQRPPEDRDKYKGMYDDRPGASYAHAIYLLHIYANALFATN</sequence>
<dbReference type="OrthoDB" id="2122304at2759"/>
<reference evidence="1 2" key="1">
    <citation type="submission" date="2018-11" db="EMBL/GenBank/DDBJ databases">
        <title>Genome sequence of Saitozyma podzolica DSM 27192.</title>
        <authorList>
            <person name="Aliyu H."/>
            <person name="Gorte O."/>
            <person name="Ochsenreither K."/>
        </authorList>
    </citation>
    <scope>NUCLEOTIDE SEQUENCE [LARGE SCALE GENOMIC DNA]</scope>
    <source>
        <strain evidence="1 2">DSM 27192</strain>
    </source>
</reference>
<comment type="caution">
    <text evidence="1">The sequence shown here is derived from an EMBL/GenBank/DDBJ whole genome shotgun (WGS) entry which is preliminary data.</text>
</comment>
<dbReference type="SUPFAM" id="SSF53649">
    <property type="entry name" value="Alkaline phosphatase-like"/>
    <property type="match status" value="1"/>
</dbReference>
<evidence type="ECO:0000313" key="1">
    <source>
        <dbReference type="EMBL" id="RSH83000.1"/>
    </source>
</evidence>
<dbReference type="STRING" id="1890683.A0A427XVX9"/>
<keyword evidence="2" id="KW-1185">Reference proteome</keyword>
<dbReference type="Proteomes" id="UP000279259">
    <property type="component" value="Unassembled WGS sequence"/>
</dbReference>
<gene>
    <name evidence="1" type="ORF">EHS25_005710</name>
</gene>
<evidence type="ECO:0000313" key="2">
    <source>
        <dbReference type="Proteomes" id="UP000279259"/>
    </source>
</evidence>
<proteinExistence type="predicted"/>